<accession>A0A7H8QAC8</accession>
<dbReference type="AlphaFoldDB" id="A0A7H8QAC8"/>
<keyword evidence="1" id="KW-0472">Membrane</keyword>
<keyword evidence="1" id="KW-1133">Transmembrane helix</keyword>
<feature type="domain" description="DUF3899" evidence="2">
    <location>
        <begin position="34"/>
        <end position="116"/>
    </location>
</feature>
<name>A0A7H8QAC8_9BACL</name>
<dbReference type="InterPro" id="IPR025007">
    <property type="entry name" value="DUF3899"/>
</dbReference>
<proteinExistence type="predicted"/>
<gene>
    <name evidence="3" type="ORF">HF394_07930</name>
</gene>
<feature type="transmembrane region" description="Helical" evidence="1">
    <location>
        <begin position="31"/>
        <end position="52"/>
    </location>
</feature>
<reference evidence="4" key="2">
    <citation type="submission" date="2020-06" db="EMBL/GenBank/DDBJ databases">
        <title>Isolation of Planomicrobium glaciei.</title>
        <authorList>
            <person name="Malisova L."/>
            <person name="Safrankova R."/>
            <person name="Jakubu V."/>
            <person name="Spanelova P."/>
        </authorList>
    </citation>
    <scope>NUCLEOTIDE SEQUENCE [LARGE SCALE GENOMIC DNA]</scope>
    <source>
        <strain evidence="4">NRL-ATB46093</strain>
    </source>
</reference>
<organism evidence="3 4">
    <name type="scientific">Planococcus glaciei</name>
    <dbReference type="NCBI Taxonomy" id="459472"/>
    <lineage>
        <taxon>Bacteria</taxon>
        <taxon>Bacillati</taxon>
        <taxon>Bacillota</taxon>
        <taxon>Bacilli</taxon>
        <taxon>Bacillales</taxon>
        <taxon>Caryophanaceae</taxon>
        <taxon>Planococcus</taxon>
    </lineage>
</organism>
<feature type="transmembrane region" description="Helical" evidence="1">
    <location>
        <begin position="100"/>
        <end position="121"/>
    </location>
</feature>
<protein>
    <submittedName>
        <fullName evidence="3">DUF3899 domain-containing protein</fullName>
    </submittedName>
</protein>
<dbReference type="Pfam" id="PF13038">
    <property type="entry name" value="DUF3899"/>
    <property type="match status" value="1"/>
</dbReference>
<evidence type="ECO:0000313" key="4">
    <source>
        <dbReference type="Proteomes" id="UP000509222"/>
    </source>
</evidence>
<sequence length="122" mass="14020">MTFKSILFVLSLFVSFLLSFLLESPWSLAQWLDAIFLVGLSMLVIASVLLLIEGRFFAAFIQSTKNFFAKINKREQMIRESEKRTAEPVVYAKHFPSRKAFFHVGLLFFLVGLLLSSAIYFL</sequence>
<keyword evidence="1" id="KW-0812">Transmembrane</keyword>
<evidence type="ECO:0000256" key="1">
    <source>
        <dbReference type="SAM" id="Phobius"/>
    </source>
</evidence>
<evidence type="ECO:0000259" key="2">
    <source>
        <dbReference type="Pfam" id="PF13038"/>
    </source>
</evidence>
<dbReference type="RefSeq" id="WP_036802680.1">
    <property type="nucleotide sequence ID" value="NZ_CP051177.1"/>
</dbReference>
<reference evidence="3 4" key="1">
    <citation type="submission" date="2020-04" db="EMBL/GenBank/DDBJ databases">
        <authorList>
            <person name="Pajer P."/>
            <person name="Broz P."/>
        </authorList>
    </citation>
    <scope>NUCLEOTIDE SEQUENCE [LARGE SCALE GENOMIC DNA]</scope>
    <source>
        <strain evidence="4">NRL-ATB46093</strain>
    </source>
</reference>
<dbReference type="EMBL" id="CP051177">
    <property type="protein sequence ID" value="QKX50512.1"/>
    <property type="molecule type" value="Genomic_DNA"/>
</dbReference>
<keyword evidence="4" id="KW-1185">Reference proteome</keyword>
<dbReference type="Proteomes" id="UP000509222">
    <property type="component" value="Chromosome"/>
</dbReference>
<evidence type="ECO:0000313" key="3">
    <source>
        <dbReference type="EMBL" id="QKX50512.1"/>
    </source>
</evidence>